<name>A0ABS5QJV1_9PROT</name>
<dbReference type="Gene3D" id="3.30.429.10">
    <property type="entry name" value="Macrophage Migration Inhibitory Factor"/>
    <property type="match status" value="1"/>
</dbReference>
<dbReference type="RefSeq" id="WP_213672436.1">
    <property type="nucleotide sequence ID" value="NZ_JAHCDA010000006.1"/>
</dbReference>
<dbReference type="InterPro" id="IPR014347">
    <property type="entry name" value="Tautomerase/MIF_sf"/>
</dbReference>
<evidence type="ECO:0000313" key="4">
    <source>
        <dbReference type="EMBL" id="MBS7813731.1"/>
    </source>
</evidence>
<dbReference type="PANTHER" id="PTHR35530:SF1">
    <property type="entry name" value="2-HYDROXYMUCONATE TAUTOMERASE"/>
    <property type="match status" value="1"/>
</dbReference>
<dbReference type="InterPro" id="IPR004370">
    <property type="entry name" value="4-OT-like_dom"/>
</dbReference>
<dbReference type="NCBIfam" id="NF002571">
    <property type="entry name" value="PRK02220.1"/>
    <property type="match status" value="1"/>
</dbReference>
<accession>A0ABS5QJV1</accession>
<keyword evidence="5" id="KW-1185">Reference proteome</keyword>
<reference evidence="4 5" key="1">
    <citation type="submission" date="2021-05" db="EMBL/GenBank/DDBJ databases">
        <title>Roseococcus sp. XZZS9, whole genome shotgun sequencing project.</title>
        <authorList>
            <person name="Zhao G."/>
            <person name="Shen L."/>
        </authorList>
    </citation>
    <scope>NUCLEOTIDE SEQUENCE [LARGE SCALE GENOMIC DNA]</scope>
    <source>
        <strain evidence="4 5">XZZS9</strain>
    </source>
</reference>
<comment type="similarity">
    <text evidence="1">Belongs to the 4-oxalocrotonate tautomerase family.</text>
</comment>
<dbReference type="PANTHER" id="PTHR35530">
    <property type="entry name" value="TAUTOMERASE-RELATED"/>
    <property type="match status" value="1"/>
</dbReference>
<sequence length="65" mass="6872">MPMIQVQMYAGRSPDQKRALVKALTEAFVTTAGGTPQAVQVVLQEVEKSDWATGGVLASETPPKG</sequence>
<feature type="domain" description="4-oxalocrotonate tautomerase-like" evidence="3">
    <location>
        <begin position="2"/>
        <end position="57"/>
    </location>
</feature>
<evidence type="ECO:0000256" key="1">
    <source>
        <dbReference type="ARBA" id="ARBA00006723"/>
    </source>
</evidence>
<keyword evidence="2" id="KW-0413">Isomerase</keyword>
<evidence type="ECO:0000259" key="3">
    <source>
        <dbReference type="Pfam" id="PF01361"/>
    </source>
</evidence>
<dbReference type="Proteomes" id="UP000766336">
    <property type="component" value="Unassembled WGS sequence"/>
</dbReference>
<proteinExistence type="inferred from homology"/>
<gene>
    <name evidence="4" type="ORF">KHU32_22515</name>
</gene>
<organism evidence="4 5">
    <name type="scientific">Roseococcus pinisoli</name>
    <dbReference type="NCBI Taxonomy" id="2835040"/>
    <lineage>
        <taxon>Bacteria</taxon>
        <taxon>Pseudomonadati</taxon>
        <taxon>Pseudomonadota</taxon>
        <taxon>Alphaproteobacteria</taxon>
        <taxon>Acetobacterales</taxon>
        <taxon>Roseomonadaceae</taxon>
        <taxon>Roseococcus</taxon>
    </lineage>
</organism>
<comment type="caution">
    <text evidence="4">The sequence shown here is derived from an EMBL/GenBank/DDBJ whole genome shotgun (WGS) entry which is preliminary data.</text>
</comment>
<dbReference type="Pfam" id="PF01361">
    <property type="entry name" value="Tautomerase"/>
    <property type="match status" value="1"/>
</dbReference>
<dbReference type="EMBL" id="JAHCDA010000006">
    <property type="protein sequence ID" value="MBS7813731.1"/>
    <property type="molecule type" value="Genomic_DNA"/>
</dbReference>
<evidence type="ECO:0000256" key="2">
    <source>
        <dbReference type="ARBA" id="ARBA00023235"/>
    </source>
</evidence>
<evidence type="ECO:0000313" key="5">
    <source>
        <dbReference type="Proteomes" id="UP000766336"/>
    </source>
</evidence>
<protein>
    <submittedName>
        <fullName evidence="4">Tautomerase family protein</fullName>
    </submittedName>
</protein>
<dbReference type="SUPFAM" id="SSF55331">
    <property type="entry name" value="Tautomerase/MIF"/>
    <property type="match status" value="1"/>
</dbReference>